<dbReference type="InterPro" id="IPR017907">
    <property type="entry name" value="Znf_RING_CS"/>
</dbReference>
<comment type="caution">
    <text evidence="18">The sequence shown here is derived from an EMBL/GenBank/DDBJ whole genome shotgun (WGS) entry which is preliminary data.</text>
</comment>
<keyword evidence="19" id="KW-1185">Reference proteome</keyword>
<sequence length="698" mass="76303">MAEGTARQARRSMKPWVLLHLQKLGLELKCPLCLDFLTRPTMLPCNHIFCNPCMPKSTQFGAECFVCKARYCDKDLRFMPFMENIVAIYRSLDAGFGDSFSDPASSDSGGVLVQCRASMSEGVQNQLSNRSIKTTRENNSRMGHSVFPPNVGEEDEAVGANGHQYDEKLLISEAREKGIEGCRNSHIGADQAVQSSLDSPPISKGSDNDSNDHASYHSSKHCPVARSVKRKDTRRLERHGSSASETEGCLFMDAKRSKKLKYGPVDAGKESADNVGTVLPKMGGSNLSNSGLEPKSVESLAGMNDSCTDKNSCGFCQSSKISQGTGPMLHFANGKQVVGDEATYSIVIHVHKVCIDWAPQVYYDGDIVKNLKSELARGAKLKCSGCGLKGAALGCYVKSCRRSYHVPCALKIPKCRWDLDNYVVLCPAHSSAKLPNEKSSNSGTCNQTSHFVPAQITPQEASFWKDSHTGAKDWVLCGSALSSAEKLLLIRFASMIGVTVSKFWRPDVSHVIAATDKTGACTRTLKVLMAICNGRWVLSIDWVKACMERMYAMNEEPYEVSLDNYGCCNGPKTGRLNAVNGVPKLFNGLSFYFSGEFVPAYKEDIQKLVIAAGGSVCESEEELTVQKHDKQAASSKQLVVYNLDPPQGSKVGEEISYMWERLSEAENLASKMGSEVVGHTWILESIAAYKLQPVCQLT</sequence>
<dbReference type="EMBL" id="JAAARO010000022">
    <property type="protein sequence ID" value="KAF5726998.1"/>
    <property type="molecule type" value="Genomic_DNA"/>
</dbReference>
<keyword evidence="9" id="KW-0234">DNA repair</keyword>
<dbReference type="AlphaFoldDB" id="A0A7J7BYT8"/>
<dbReference type="GO" id="GO:0008270">
    <property type="term" value="F:zinc ion binding"/>
    <property type="evidence" value="ECO:0007669"/>
    <property type="project" value="UniProtKB-KW"/>
</dbReference>
<dbReference type="GO" id="GO:0004842">
    <property type="term" value="F:ubiquitin-protein transferase activity"/>
    <property type="evidence" value="ECO:0007669"/>
    <property type="project" value="TreeGrafter"/>
</dbReference>
<dbReference type="GO" id="GO:0005634">
    <property type="term" value="C:nucleus"/>
    <property type="evidence" value="ECO:0007669"/>
    <property type="project" value="UniProtKB-SubCell"/>
</dbReference>
<dbReference type="OrthoDB" id="2384350at2759"/>
<keyword evidence="4" id="KW-0479">Metal-binding</keyword>
<accession>A0A7J7BYT8</accession>
<evidence type="ECO:0000259" key="17">
    <source>
        <dbReference type="PROSITE" id="PS51805"/>
    </source>
</evidence>
<keyword evidence="11" id="KW-0131">Cell cycle</keyword>
<evidence type="ECO:0000256" key="1">
    <source>
        <dbReference type="ARBA" id="ARBA00004123"/>
    </source>
</evidence>
<feature type="compositionally biased region" description="Basic and acidic residues" evidence="14">
    <location>
        <begin position="206"/>
        <end position="215"/>
    </location>
</feature>
<dbReference type="CDD" id="cd17734">
    <property type="entry name" value="BRCT_Bard1_rpt1"/>
    <property type="match status" value="1"/>
</dbReference>
<evidence type="ECO:0000256" key="13">
    <source>
        <dbReference type="PROSITE-ProRule" id="PRU00175"/>
    </source>
</evidence>
<protein>
    <recommendedName>
        <fullName evidence="12">RING-type E3 ubiquitin transferase BRCA1</fullName>
    </recommendedName>
</protein>
<dbReference type="InParanoid" id="A0A7J7BYT8"/>
<name>A0A7J7BYT8_TRIWF</name>
<evidence type="ECO:0000259" key="15">
    <source>
        <dbReference type="PROSITE" id="PS50089"/>
    </source>
</evidence>
<comment type="subcellular location">
    <subcellularLocation>
        <location evidence="2">Chromosome</location>
    </subcellularLocation>
    <subcellularLocation>
        <location evidence="1">Nucleus</location>
    </subcellularLocation>
</comment>
<dbReference type="Proteomes" id="UP000593562">
    <property type="component" value="Unassembled WGS sequence"/>
</dbReference>
<dbReference type="SMART" id="SM00184">
    <property type="entry name" value="RING"/>
    <property type="match status" value="1"/>
</dbReference>
<evidence type="ECO:0000256" key="4">
    <source>
        <dbReference type="ARBA" id="ARBA00022723"/>
    </source>
</evidence>
<dbReference type="PROSITE" id="PS50089">
    <property type="entry name" value="ZF_RING_2"/>
    <property type="match status" value="1"/>
</dbReference>
<evidence type="ECO:0000256" key="14">
    <source>
        <dbReference type="SAM" id="MobiDB-lite"/>
    </source>
</evidence>
<dbReference type="InterPro" id="IPR001841">
    <property type="entry name" value="Znf_RING"/>
</dbReference>
<dbReference type="SMART" id="SM00292">
    <property type="entry name" value="BRCT"/>
    <property type="match status" value="2"/>
</dbReference>
<reference evidence="18 19" key="1">
    <citation type="journal article" date="2020" name="Nat. Commun.">
        <title>Genome of Tripterygium wilfordii and identification of cytochrome P450 involved in triptolide biosynthesis.</title>
        <authorList>
            <person name="Tu L."/>
            <person name="Su P."/>
            <person name="Zhang Z."/>
            <person name="Gao L."/>
            <person name="Wang J."/>
            <person name="Hu T."/>
            <person name="Zhou J."/>
            <person name="Zhang Y."/>
            <person name="Zhao Y."/>
            <person name="Liu Y."/>
            <person name="Song Y."/>
            <person name="Tong Y."/>
            <person name="Lu Y."/>
            <person name="Yang J."/>
            <person name="Xu C."/>
            <person name="Jia M."/>
            <person name="Peters R.J."/>
            <person name="Huang L."/>
            <person name="Gao W."/>
        </authorList>
    </citation>
    <scope>NUCLEOTIDE SEQUENCE [LARGE SCALE GENOMIC DNA]</scope>
    <source>
        <strain evidence="19">cv. XIE 37</strain>
        <tissue evidence="18">Leaf</tissue>
    </source>
</reference>
<evidence type="ECO:0000256" key="8">
    <source>
        <dbReference type="ARBA" id="ARBA00022833"/>
    </source>
</evidence>
<keyword evidence="3" id="KW-0158">Chromosome</keyword>
<feature type="domain" description="BRCT" evidence="16">
    <location>
        <begin position="581"/>
        <end position="698"/>
    </location>
</feature>
<keyword evidence="8" id="KW-0862">Zinc</keyword>
<dbReference type="PROSITE" id="PS51805">
    <property type="entry name" value="EPHD"/>
    <property type="match status" value="1"/>
</dbReference>
<evidence type="ECO:0000256" key="2">
    <source>
        <dbReference type="ARBA" id="ARBA00004286"/>
    </source>
</evidence>
<dbReference type="FunFam" id="3.30.40.10:FF:000310">
    <property type="entry name" value="Breast cancer associated RING 1"/>
    <property type="match status" value="1"/>
</dbReference>
<dbReference type="InterPro" id="IPR018957">
    <property type="entry name" value="Znf_C3HC4_RING-type"/>
</dbReference>
<feature type="region of interest" description="Disordered" evidence="14">
    <location>
        <begin position="192"/>
        <end position="245"/>
    </location>
</feature>
<dbReference type="Gene3D" id="3.40.50.10190">
    <property type="entry name" value="BRCT domain"/>
    <property type="match status" value="2"/>
</dbReference>
<keyword evidence="10" id="KW-0539">Nucleus</keyword>
<feature type="region of interest" description="Disordered" evidence="14">
    <location>
        <begin position="265"/>
        <end position="291"/>
    </location>
</feature>
<dbReference type="Pfam" id="PF13771">
    <property type="entry name" value="zf-HC5HC2H"/>
    <property type="match status" value="1"/>
</dbReference>
<keyword evidence="7 13" id="KW-0863">Zinc-finger</keyword>
<evidence type="ECO:0000256" key="11">
    <source>
        <dbReference type="ARBA" id="ARBA00023306"/>
    </source>
</evidence>
<dbReference type="PANTHER" id="PTHR13763">
    <property type="entry name" value="BREAST CANCER TYPE 1 SUSCEPTIBILITY PROTEIN BRCA1"/>
    <property type="match status" value="1"/>
</dbReference>
<dbReference type="InterPro" id="IPR001357">
    <property type="entry name" value="BRCT_dom"/>
</dbReference>
<evidence type="ECO:0000256" key="12">
    <source>
        <dbReference type="ARBA" id="ARBA00031556"/>
    </source>
</evidence>
<evidence type="ECO:0000256" key="7">
    <source>
        <dbReference type="ARBA" id="ARBA00022771"/>
    </source>
</evidence>
<dbReference type="FunCoup" id="A0A7J7BYT8">
    <property type="interactions" value="327"/>
</dbReference>
<evidence type="ECO:0000256" key="6">
    <source>
        <dbReference type="ARBA" id="ARBA00022763"/>
    </source>
</evidence>
<feature type="domain" description="RING-type" evidence="15">
    <location>
        <begin position="30"/>
        <end position="68"/>
    </location>
</feature>
<dbReference type="InterPro" id="IPR036420">
    <property type="entry name" value="BRCT_dom_sf"/>
</dbReference>
<evidence type="ECO:0000313" key="19">
    <source>
        <dbReference type="Proteomes" id="UP000593562"/>
    </source>
</evidence>
<dbReference type="FunFam" id="3.40.50.10190:FF:000006">
    <property type="entry name" value="Breast cancer type 1 susceptibility protein homolog"/>
    <property type="match status" value="1"/>
</dbReference>
<dbReference type="GO" id="GO:0045944">
    <property type="term" value="P:positive regulation of transcription by RNA polymerase II"/>
    <property type="evidence" value="ECO:0007669"/>
    <property type="project" value="TreeGrafter"/>
</dbReference>
<keyword evidence="5" id="KW-0677">Repeat</keyword>
<gene>
    <name evidence="18" type="ORF">HS088_TW22G00684</name>
</gene>
<dbReference type="GO" id="GO:0005694">
    <property type="term" value="C:chromosome"/>
    <property type="evidence" value="ECO:0007669"/>
    <property type="project" value="UniProtKB-SubCell"/>
</dbReference>
<evidence type="ECO:0000256" key="3">
    <source>
        <dbReference type="ARBA" id="ARBA00022454"/>
    </source>
</evidence>
<dbReference type="PROSITE" id="PS00518">
    <property type="entry name" value="ZF_RING_1"/>
    <property type="match status" value="1"/>
</dbReference>
<dbReference type="Gene3D" id="3.30.40.10">
    <property type="entry name" value="Zinc/RING finger domain, C3HC4 (zinc finger)"/>
    <property type="match status" value="2"/>
</dbReference>
<dbReference type="InterPro" id="IPR034732">
    <property type="entry name" value="EPHD"/>
</dbReference>
<dbReference type="GO" id="GO:0000724">
    <property type="term" value="P:double-strand break repair via homologous recombination"/>
    <property type="evidence" value="ECO:0007669"/>
    <property type="project" value="TreeGrafter"/>
</dbReference>
<dbReference type="SUPFAM" id="SSF52113">
    <property type="entry name" value="BRCT domain"/>
    <property type="match status" value="2"/>
</dbReference>
<feature type="domain" description="PHD-type" evidence="17">
    <location>
        <begin position="310"/>
        <end position="430"/>
    </location>
</feature>
<feature type="domain" description="BRCT" evidence="16">
    <location>
        <begin position="475"/>
        <end position="560"/>
    </location>
</feature>
<dbReference type="InterPro" id="IPR013083">
    <property type="entry name" value="Znf_RING/FYVE/PHD"/>
</dbReference>
<organism evidence="18 19">
    <name type="scientific">Tripterygium wilfordii</name>
    <name type="common">Thunder God vine</name>
    <dbReference type="NCBI Taxonomy" id="458696"/>
    <lineage>
        <taxon>Eukaryota</taxon>
        <taxon>Viridiplantae</taxon>
        <taxon>Streptophyta</taxon>
        <taxon>Embryophyta</taxon>
        <taxon>Tracheophyta</taxon>
        <taxon>Spermatophyta</taxon>
        <taxon>Magnoliopsida</taxon>
        <taxon>eudicotyledons</taxon>
        <taxon>Gunneridae</taxon>
        <taxon>Pentapetalae</taxon>
        <taxon>rosids</taxon>
        <taxon>fabids</taxon>
        <taxon>Celastrales</taxon>
        <taxon>Celastraceae</taxon>
        <taxon>Tripterygium</taxon>
    </lineage>
</organism>
<evidence type="ECO:0000313" key="18">
    <source>
        <dbReference type="EMBL" id="KAF5726998.1"/>
    </source>
</evidence>
<evidence type="ECO:0000256" key="10">
    <source>
        <dbReference type="ARBA" id="ARBA00023242"/>
    </source>
</evidence>
<dbReference type="CDD" id="cd15571">
    <property type="entry name" value="ePHD"/>
    <property type="match status" value="1"/>
</dbReference>
<dbReference type="Pfam" id="PF16589">
    <property type="entry name" value="BRCT_2"/>
    <property type="match status" value="1"/>
</dbReference>
<proteinExistence type="predicted"/>
<evidence type="ECO:0000256" key="5">
    <source>
        <dbReference type="ARBA" id="ARBA00022737"/>
    </source>
</evidence>
<keyword evidence="6" id="KW-0227">DNA damage</keyword>
<evidence type="ECO:0000256" key="9">
    <source>
        <dbReference type="ARBA" id="ARBA00023204"/>
    </source>
</evidence>
<dbReference type="SUPFAM" id="SSF57850">
    <property type="entry name" value="RING/U-box"/>
    <property type="match status" value="1"/>
</dbReference>
<dbReference type="Pfam" id="PF00097">
    <property type="entry name" value="zf-C3HC4"/>
    <property type="match status" value="1"/>
</dbReference>
<evidence type="ECO:0000259" key="16">
    <source>
        <dbReference type="PROSITE" id="PS50172"/>
    </source>
</evidence>
<dbReference type="PANTHER" id="PTHR13763:SF9">
    <property type="entry name" value="BRCA1-ASSOCIATED RING DOMAIN PROTEIN 1"/>
    <property type="match status" value="1"/>
</dbReference>
<dbReference type="PROSITE" id="PS50172">
    <property type="entry name" value="BRCT"/>
    <property type="match status" value="2"/>
</dbReference>
<dbReference type="Pfam" id="PF00533">
    <property type="entry name" value="BRCT"/>
    <property type="match status" value="1"/>
</dbReference>
<dbReference type="InterPro" id="IPR031099">
    <property type="entry name" value="BRCA1-associated"/>
</dbReference>